<evidence type="ECO:0000313" key="2">
    <source>
        <dbReference type="EMBL" id="MEE3851835.1"/>
    </source>
</evidence>
<dbReference type="Proteomes" id="UP001347146">
    <property type="component" value="Unassembled WGS sequence"/>
</dbReference>
<organism evidence="2 3">
    <name type="scientific">Gordonia sesuvii</name>
    <dbReference type="NCBI Taxonomy" id="3116777"/>
    <lineage>
        <taxon>Bacteria</taxon>
        <taxon>Bacillati</taxon>
        <taxon>Actinomycetota</taxon>
        <taxon>Actinomycetes</taxon>
        <taxon>Mycobacteriales</taxon>
        <taxon>Gordoniaceae</taxon>
        <taxon>Gordonia</taxon>
    </lineage>
</organism>
<evidence type="ECO:0000313" key="3">
    <source>
        <dbReference type="Proteomes" id="UP001347146"/>
    </source>
</evidence>
<comment type="caution">
    <text evidence="2">The sequence shown here is derived from an EMBL/GenBank/DDBJ whole genome shotgun (WGS) entry which is preliminary data.</text>
</comment>
<protein>
    <submittedName>
        <fullName evidence="2">Uncharacterized protein</fullName>
    </submittedName>
</protein>
<proteinExistence type="predicted"/>
<name>A0ABU7MFE3_9ACTN</name>
<accession>A0ABU7MFE3</accession>
<reference evidence="2 3" key="1">
    <citation type="submission" date="2024-01" db="EMBL/GenBank/DDBJ databases">
        <title>Draft genome sequence of Gordonia sp. LSe1-13.</title>
        <authorList>
            <person name="Suphannarot A."/>
            <person name="Mingma R."/>
        </authorList>
    </citation>
    <scope>NUCLEOTIDE SEQUENCE [LARGE SCALE GENOMIC DNA]</scope>
    <source>
        <strain evidence="2 3">LSe1-13</strain>
    </source>
</reference>
<keyword evidence="1" id="KW-0812">Transmembrane</keyword>
<keyword evidence="1" id="KW-0472">Membrane</keyword>
<dbReference type="RefSeq" id="WP_330433541.1">
    <property type="nucleotide sequence ID" value="NZ_JAZDUF010000004.1"/>
</dbReference>
<gene>
    <name evidence="2" type="ORF">VZC37_15940</name>
</gene>
<evidence type="ECO:0000256" key="1">
    <source>
        <dbReference type="SAM" id="Phobius"/>
    </source>
</evidence>
<sequence>MPDLQQPTGGDGRARDLRENVLVIILGLVGTIATLALTTVPILADVAYNAPFAIFVGAINTCSYLGMVMLATQSPLRWQLVRDLGLLVVLVSAIAAVWAVTVMDPATAGTAFLLATSGLMGLVVLIVCRLVAAN</sequence>
<feature type="transmembrane region" description="Helical" evidence="1">
    <location>
        <begin position="84"/>
        <end position="103"/>
    </location>
</feature>
<dbReference type="EMBL" id="JAZDUF010000004">
    <property type="protein sequence ID" value="MEE3851835.1"/>
    <property type="molecule type" value="Genomic_DNA"/>
</dbReference>
<feature type="transmembrane region" description="Helical" evidence="1">
    <location>
        <begin position="109"/>
        <end position="132"/>
    </location>
</feature>
<keyword evidence="1" id="KW-1133">Transmembrane helix</keyword>
<feature type="transmembrane region" description="Helical" evidence="1">
    <location>
        <begin position="50"/>
        <end position="72"/>
    </location>
</feature>
<feature type="transmembrane region" description="Helical" evidence="1">
    <location>
        <begin position="21"/>
        <end position="44"/>
    </location>
</feature>
<keyword evidence="3" id="KW-1185">Reference proteome</keyword>